<reference evidence="2 3" key="1">
    <citation type="submission" date="2020-06" db="EMBL/GenBank/DDBJ databases">
        <authorList>
            <person name="Li R."/>
            <person name="Bekaert M."/>
        </authorList>
    </citation>
    <scope>NUCLEOTIDE SEQUENCE [LARGE SCALE GENOMIC DNA]</scope>
    <source>
        <strain evidence="3">wild</strain>
    </source>
</reference>
<organism evidence="2 3">
    <name type="scientific">Mytilus coruscus</name>
    <name type="common">Sea mussel</name>
    <dbReference type="NCBI Taxonomy" id="42192"/>
    <lineage>
        <taxon>Eukaryota</taxon>
        <taxon>Metazoa</taxon>
        <taxon>Spiralia</taxon>
        <taxon>Lophotrochozoa</taxon>
        <taxon>Mollusca</taxon>
        <taxon>Bivalvia</taxon>
        <taxon>Autobranchia</taxon>
        <taxon>Pteriomorphia</taxon>
        <taxon>Mytilida</taxon>
        <taxon>Mytiloidea</taxon>
        <taxon>Mytilidae</taxon>
        <taxon>Mytilinae</taxon>
        <taxon>Mytilus</taxon>
    </lineage>
</organism>
<dbReference type="InterPro" id="IPR057191">
    <property type="entry name" value="DUF7869"/>
</dbReference>
<dbReference type="InterPro" id="IPR036691">
    <property type="entry name" value="Endo/exonu/phosph_ase_sf"/>
</dbReference>
<evidence type="ECO:0000313" key="2">
    <source>
        <dbReference type="EMBL" id="CAC5367693.1"/>
    </source>
</evidence>
<protein>
    <recommendedName>
        <fullName evidence="1">DUF7869 domain-containing protein</fullName>
    </recommendedName>
</protein>
<dbReference type="Gene3D" id="3.60.10.10">
    <property type="entry name" value="Endonuclease/exonuclease/phosphatase"/>
    <property type="match status" value="1"/>
</dbReference>
<evidence type="ECO:0000313" key="3">
    <source>
        <dbReference type="Proteomes" id="UP000507470"/>
    </source>
</evidence>
<dbReference type="SUPFAM" id="SSF56219">
    <property type="entry name" value="DNase I-like"/>
    <property type="match status" value="1"/>
</dbReference>
<feature type="domain" description="DUF7869" evidence="1">
    <location>
        <begin position="53"/>
        <end position="132"/>
    </location>
</feature>
<name>A0A6J8AG69_MYTCO</name>
<dbReference type="AlphaFoldDB" id="A0A6J8AG69"/>
<dbReference type="PANTHER" id="PTHR33153:SF3">
    <property type="entry name" value="TRAFFICKING PROTEIN PARTICLE COMPLEX SUBUNIT 11 DOMAIN-CONTAINING PROTEIN"/>
    <property type="match status" value="1"/>
</dbReference>
<sequence>MKGSTYVCNQRHVKNRRVTSVPWLSSIIKLSGQAGYVKIPDNLTTDNPVMRSLVGHTHEDIDQRFSAVISQHLRTLNAMTLSQLQKALKGSFLKTQIVEVIGTLWDVKKWIDDIINNTYPHQFWKKHKKARRNSGGICVLAKNSIAKGIKKLPKNHPDILWIKLDRSFFKFDKDVYIATVYISPENSSVNVSGIEPIYNQLLADTVKYSSLGHIMLQGDFNAYTNTKPDYVTFDESKKTNLENSHYVDDKIMSRNNLDPKLINKSGNILLSLCKESGLRILNGRTIGDLHGKYTCITYNGCSVVDYVLVSNDLLKLIGLFEYCAMSTGYTPNKFIWSQEAIDLYTQNSNSTTNQKKFEEYLQTDFQDADKAVEAFTSILYENAQKQLN</sequence>
<dbReference type="Proteomes" id="UP000507470">
    <property type="component" value="Unassembled WGS sequence"/>
</dbReference>
<dbReference type="EMBL" id="CACVKT020001378">
    <property type="protein sequence ID" value="CAC5367693.1"/>
    <property type="molecule type" value="Genomic_DNA"/>
</dbReference>
<dbReference type="PANTHER" id="PTHR33153">
    <property type="entry name" value="MYND-TYPE DOMAIN-CONTAINING PROTEIN"/>
    <property type="match status" value="1"/>
</dbReference>
<keyword evidence="3" id="KW-1185">Reference proteome</keyword>
<dbReference type="Pfam" id="PF25273">
    <property type="entry name" value="DUF7869"/>
    <property type="match status" value="1"/>
</dbReference>
<evidence type="ECO:0000259" key="1">
    <source>
        <dbReference type="Pfam" id="PF25273"/>
    </source>
</evidence>
<proteinExistence type="predicted"/>
<accession>A0A6J8AG69</accession>
<gene>
    <name evidence="2" type="ORF">MCOR_7497</name>
</gene>
<dbReference type="OrthoDB" id="7700509at2759"/>